<dbReference type="GO" id="GO:0004534">
    <property type="term" value="F:5'-3' RNA exonuclease activity"/>
    <property type="evidence" value="ECO:0007669"/>
    <property type="project" value="TreeGrafter"/>
</dbReference>
<dbReference type="OrthoDB" id="372487at2759"/>
<dbReference type="InterPro" id="IPR041412">
    <property type="entry name" value="Xrn1_helical"/>
</dbReference>
<reference evidence="8" key="2">
    <citation type="submission" date="2017-10" db="EMBL/GenBank/DDBJ databases">
        <title>Ladona fulva Genome sequencing and assembly.</title>
        <authorList>
            <person name="Murali S."/>
            <person name="Richards S."/>
            <person name="Bandaranaike D."/>
            <person name="Bellair M."/>
            <person name="Blankenburg K."/>
            <person name="Chao H."/>
            <person name="Dinh H."/>
            <person name="Doddapaneni H."/>
            <person name="Dugan-Rocha S."/>
            <person name="Elkadiri S."/>
            <person name="Gnanaolivu R."/>
            <person name="Hernandez B."/>
            <person name="Skinner E."/>
            <person name="Javaid M."/>
            <person name="Lee S."/>
            <person name="Li M."/>
            <person name="Ming W."/>
            <person name="Munidasa M."/>
            <person name="Muniz J."/>
            <person name="Nguyen L."/>
            <person name="Hughes D."/>
            <person name="Osuji N."/>
            <person name="Pu L.-L."/>
            <person name="Puazo M."/>
            <person name="Qu C."/>
            <person name="Quiroz J."/>
            <person name="Raj R."/>
            <person name="Weissenberger G."/>
            <person name="Xin Y."/>
            <person name="Zou X."/>
            <person name="Han Y."/>
            <person name="Worley K."/>
            <person name="Muzny D."/>
            <person name="Gibbs R."/>
        </authorList>
    </citation>
    <scope>NUCLEOTIDE SEQUENCE</scope>
    <source>
        <strain evidence="8">Sampled in the wild</strain>
    </source>
</reference>
<dbReference type="FunFam" id="1.25.40.1050:FF:000002">
    <property type="entry name" value="5'-3' exoribonuclease"/>
    <property type="match status" value="1"/>
</dbReference>
<feature type="compositionally biased region" description="Acidic residues" evidence="6">
    <location>
        <begin position="246"/>
        <end position="255"/>
    </location>
</feature>
<evidence type="ECO:0000313" key="8">
    <source>
        <dbReference type="EMBL" id="KAG8232557.1"/>
    </source>
</evidence>
<evidence type="ECO:0000259" key="7">
    <source>
        <dbReference type="Pfam" id="PF17846"/>
    </source>
</evidence>
<keyword evidence="4" id="KW-0378">Hydrolase</keyword>
<dbReference type="AlphaFoldDB" id="A0A8K0KDQ6"/>
<dbReference type="PANTHER" id="PTHR12341:SF41">
    <property type="entry name" value="5'-3' EXORIBONUCLEASE 2"/>
    <property type="match status" value="1"/>
</dbReference>
<protein>
    <recommendedName>
        <fullName evidence="7">Xrn1 helical domain-containing protein</fullName>
    </recommendedName>
</protein>
<evidence type="ECO:0000313" key="9">
    <source>
        <dbReference type="Proteomes" id="UP000792457"/>
    </source>
</evidence>
<evidence type="ECO:0000256" key="6">
    <source>
        <dbReference type="SAM" id="MobiDB-lite"/>
    </source>
</evidence>
<keyword evidence="5" id="KW-0269">Exonuclease</keyword>
<organism evidence="8 9">
    <name type="scientific">Ladona fulva</name>
    <name type="common">Scarce chaser dragonfly</name>
    <name type="synonym">Libellula fulva</name>
    <dbReference type="NCBI Taxonomy" id="123851"/>
    <lineage>
        <taxon>Eukaryota</taxon>
        <taxon>Metazoa</taxon>
        <taxon>Ecdysozoa</taxon>
        <taxon>Arthropoda</taxon>
        <taxon>Hexapoda</taxon>
        <taxon>Insecta</taxon>
        <taxon>Pterygota</taxon>
        <taxon>Palaeoptera</taxon>
        <taxon>Odonata</taxon>
        <taxon>Epiprocta</taxon>
        <taxon>Anisoptera</taxon>
        <taxon>Libelluloidea</taxon>
        <taxon>Libellulidae</taxon>
        <taxon>Ladona</taxon>
    </lineage>
</organism>
<dbReference type="Proteomes" id="UP000792457">
    <property type="component" value="Unassembled WGS sequence"/>
</dbReference>
<evidence type="ECO:0000256" key="5">
    <source>
        <dbReference type="ARBA" id="ARBA00022839"/>
    </source>
</evidence>
<feature type="domain" description="Xrn1 helical" evidence="7">
    <location>
        <begin position="72"/>
        <end position="534"/>
    </location>
</feature>
<proteinExistence type="inferred from homology"/>
<evidence type="ECO:0000256" key="2">
    <source>
        <dbReference type="ARBA" id="ARBA00022664"/>
    </source>
</evidence>
<dbReference type="GO" id="GO:0000956">
    <property type="term" value="P:nuclear-transcribed mRNA catabolic process"/>
    <property type="evidence" value="ECO:0007669"/>
    <property type="project" value="TreeGrafter"/>
</dbReference>
<evidence type="ECO:0000256" key="1">
    <source>
        <dbReference type="ARBA" id="ARBA00006994"/>
    </source>
</evidence>
<gene>
    <name evidence="8" type="ORF">J437_LFUL013043</name>
</gene>
<sequence>MPTFKFSSINFNISHSGHEMKDCQGIEREMSGEHDELSPTFCEETAFIFVRLNVLREYLEKELQMPNLPFPYDLERAIDDWVFMCFFVGNDFLPHLPSLEIREGAINRLVQLYKSAVYKAGDYLTKSGIVNLERLQLIMADLGEAEDEIFKRRQENELNFRAREKAKKRREAAISHFQPKWVPTGQFAPQIPGSKVNPIQNARQEAYDMRRQGMMHSGSQSNPLQSMLRPEREDDRRGQKRKSDCMEEEEDEGPADEVRLWEDGFKDRYYESKFDAPAEDIQFRHSVAVHYVRGLAWVLQYYYQGCASWKWYFPYHYAPFASDFVNIGRLNTEFEKGTKPFRPLEQLMSVFPAASRSHVPEPWGVLMTDPHSPIIDFYPEDFKIDLNGKKFAWQGVALLPFVEEKRLFKALEPFYKLLTLEERKRNVRGDDRLYVCEGHESYRYLKGLYENKIGNDTEADILSQGMRGKVLLSDDCVPYNGMLESPVHGLPPVDENSTICIRYRDPAYPESFQFPAVRLKGAVDPPRVLKPGDLNPAENANWRPQIGMVPSTQRAYLGNPGHNMLKHYTPRSDGAYSQVPPPSSLMQHIILQGLMAPTARSRLRPHSCNVDTDPLQMTTVGNQLLPRPQSWDLALEIMSTLPNYQMF</sequence>
<evidence type="ECO:0000256" key="3">
    <source>
        <dbReference type="ARBA" id="ARBA00022722"/>
    </source>
</evidence>
<comment type="similarity">
    <text evidence="1">Belongs to the 5'-3' exonuclease family. XRN2/RAT1 subfamily.</text>
</comment>
<comment type="caution">
    <text evidence="8">The sequence shown here is derived from an EMBL/GenBank/DDBJ whole genome shotgun (WGS) entry which is preliminary data.</text>
</comment>
<dbReference type="Pfam" id="PF17846">
    <property type="entry name" value="XRN_M"/>
    <property type="match status" value="1"/>
</dbReference>
<evidence type="ECO:0000256" key="4">
    <source>
        <dbReference type="ARBA" id="ARBA00022801"/>
    </source>
</evidence>
<dbReference type="Gene3D" id="1.25.40.1050">
    <property type="match status" value="1"/>
</dbReference>
<feature type="region of interest" description="Disordered" evidence="6">
    <location>
        <begin position="213"/>
        <end position="256"/>
    </location>
</feature>
<name>A0A8K0KDQ6_LADFU</name>
<dbReference type="GO" id="GO:0005634">
    <property type="term" value="C:nucleus"/>
    <property type="evidence" value="ECO:0007669"/>
    <property type="project" value="TreeGrafter"/>
</dbReference>
<keyword evidence="9" id="KW-1185">Reference proteome</keyword>
<reference evidence="8" key="1">
    <citation type="submission" date="2013-04" db="EMBL/GenBank/DDBJ databases">
        <authorList>
            <person name="Qu J."/>
            <person name="Murali S.C."/>
            <person name="Bandaranaike D."/>
            <person name="Bellair M."/>
            <person name="Blankenburg K."/>
            <person name="Chao H."/>
            <person name="Dinh H."/>
            <person name="Doddapaneni H."/>
            <person name="Downs B."/>
            <person name="Dugan-Rocha S."/>
            <person name="Elkadiri S."/>
            <person name="Gnanaolivu R.D."/>
            <person name="Hernandez B."/>
            <person name="Javaid M."/>
            <person name="Jayaseelan J.C."/>
            <person name="Lee S."/>
            <person name="Li M."/>
            <person name="Ming W."/>
            <person name="Munidasa M."/>
            <person name="Muniz J."/>
            <person name="Nguyen L."/>
            <person name="Ongeri F."/>
            <person name="Osuji N."/>
            <person name="Pu L.-L."/>
            <person name="Puazo M."/>
            <person name="Qu C."/>
            <person name="Quiroz J."/>
            <person name="Raj R."/>
            <person name="Weissenberger G."/>
            <person name="Xin Y."/>
            <person name="Zou X."/>
            <person name="Han Y."/>
            <person name="Richards S."/>
            <person name="Worley K."/>
            <person name="Muzny D."/>
            <person name="Gibbs R."/>
        </authorList>
    </citation>
    <scope>NUCLEOTIDE SEQUENCE</scope>
    <source>
        <strain evidence="8">Sampled in the wild</strain>
    </source>
</reference>
<dbReference type="PANTHER" id="PTHR12341">
    <property type="entry name" value="5'-&gt;3' EXORIBONUCLEASE"/>
    <property type="match status" value="1"/>
</dbReference>
<dbReference type="InterPro" id="IPR027073">
    <property type="entry name" value="5_3_exoribonuclease"/>
</dbReference>
<keyword evidence="3" id="KW-0540">Nuclease</keyword>
<feature type="compositionally biased region" description="Basic and acidic residues" evidence="6">
    <location>
        <begin position="229"/>
        <end position="245"/>
    </location>
</feature>
<dbReference type="GO" id="GO:0006397">
    <property type="term" value="P:mRNA processing"/>
    <property type="evidence" value="ECO:0007669"/>
    <property type="project" value="UniProtKB-KW"/>
</dbReference>
<keyword evidence="2" id="KW-0507">mRNA processing</keyword>
<accession>A0A8K0KDQ6</accession>
<dbReference type="GO" id="GO:0003723">
    <property type="term" value="F:RNA binding"/>
    <property type="evidence" value="ECO:0007669"/>
    <property type="project" value="TreeGrafter"/>
</dbReference>
<dbReference type="EMBL" id="KZ308630">
    <property type="protein sequence ID" value="KAG8232557.1"/>
    <property type="molecule type" value="Genomic_DNA"/>
</dbReference>